<dbReference type="Pfam" id="PF16670">
    <property type="entry name" value="PI-PLC-C1"/>
    <property type="match status" value="1"/>
</dbReference>
<protein>
    <recommendedName>
        <fullName evidence="4">Lipoprotein</fullName>
    </recommendedName>
</protein>
<dbReference type="Proteomes" id="UP000218505">
    <property type="component" value="Chromosome"/>
</dbReference>
<keyword evidence="1" id="KW-0732">Signal</keyword>
<organism evidence="2 3">
    <name type="scientific">Actinosynnema pretiosum</name>
    <dbReference type="NCBI Taxonomy" id="42197"/>
    <lineage>
        <taxon>Bacteria</taxon>
        <taxon>Bacillati</taxon>
        <taxon>Actinomycetota</taxon>
        <taxon>Actinomycetes</taxon>
        <taxon>Pseudonocardiales</taxon>
        <taxon>Pseudonocardiaceae</taxon>
        <taxon>Actinosynnema</taxon>
    </lineage>
</organism>
<evidence type="ECO:0000313" key="3">
    <source>
        <dbReference type="Proteomes" id="UP000218505"/>
    </source>
</evidence>
<dbReference type="GO" id="GO:0008081">
    <property type="term" value="F:phosphoric diester hydrolase activity"/>
    <property type="evidence" value="ECO:0007669"/>
    <property type="project" value="InterPro"/>
</dbReference>
<dbReference type="InterPro" id="IPR032075">
    <property type="entry name" value="PI-PLC-C1"/>
</dbReference>
<keyword evidence="3" id="KW-1185">Reference proteome</keyword>
<sequence length="329" mass="34566">MKRLITAVVLLLLVAVPLPASAATATGATAVGVHNSYEKGTAPYLVDVLDKRPGLVEIDVWTNFLFTNDFKVSHDPGSNNNCANASTYEQLRTGARDQNLAMCLRNVRLWHDRNPNHPPVVLKLEFKNGFDGRGGFGAPQFDQVVANNLGRDVVFGPSDLKGSHATLDAAARAGAWPSRSALAGKFVLLAETGTFEAGNPFDSYHTDLEVADHLISANAAGTLGSTTVFPAINGASQTDPRTGARGGARAPWFVAFDGSASAYASYPGDSYLGGHYLVVMTDAHSVAPAIDSRTPSVADAQARVRLLAGKGATIVSSDWVDPAVVGYSA</sequence>
<dbReference type="CDD" id="cd08589">
    <property type="entry name" value="PI-PLCc_SaPLC1_like"/>
    <property type="match status" value="1"/>
</dbReference>
<proteinExistence type="predicted"/>
<evidence type="ECO:0008006" key="4">
    <source>
        <dbReference type="Google" id="ProtNLM"/>
    </source>
</evidence>
<dbReference type="AlphaFoldDB" id="A0A290ZBM3"/>
<feature type="chain" id="PRO_5012290347" description="Lipoprotein" evidence="1">
    <location>
        <begin position="23"/>
        <end position="329"/>
    </location>
</feature>
<name>A0A290ZBM3_9PSEU</name>
<evidence type="ECO:0000256" key="1">
    <source>
        <dbReference type="SAM" id="SignalP"/>
    </source>
</evidence>
<reference evidence="2" key="1">
    <citation type="submission" date="2017-09" db="EMBL/GenBank/DDBJ databases">
        <title>Complete Genome Sequence of ansamitocin-producing Bacterium Actinosynnema pretiosum X47.</title>
        <authorList>
            <person name="Cao G."/>
            <person name="Zong G."/>
            <person name="Zhong C."/>
            <person name="Fu J."/>
        </authorList>
    </citation>
    <scope>NUCLEOTIDE SEQUENCE [LARGE SCALE GENOMIC DNA]</scope>
    <source>
        <strain evidence="2">X47</strain>
    </source>
</reference>
<dbReference type="GO" id="GO:0006629">
    <property type="term" value="P:lipid metabolic process"/>
    <property type="evidence" value="ECO:0007669"/>
    <property type="project" value="InterPro"/>
</dbReference>
<dbReference type="EMBL" id="CP023445">
    <property type="protein sequence ID" value="ATE56382.1"/>
    <property type="molecule type" value="Genomic_DNA"/>
</dbReference>
<dbReference type="KEGG" id="apre:CNX65_26480"/>
<dbReference type="InterPro" id="IPR017946">
    <property type="entry name" value="PLC-like_Pdiesterase_TIM-brl"/>
</dbReference>
<dbReference type="SUPFAM" id="SSF51695">
    <property type="entry name" value="PLC-like phosphodiesterases"/>
    <property type="match status" value="1"/>
</dbReference>
<gene>
    <name evidence="2" type="ORF">CNX65_26480</name>
</gene>
<dbReference type="RefSeq" id="WP_096496180.1">
    <property type="nucleotide sequence ID" value="NZ_CP023445.1"/>
</dbReference>
<evidence type="ECO:0000313" key="2">
    <source>
        <dbReference type="EMBL" id="ATE56382.1"/>
    </source>
</evidence>
<dbReference type="Gene3D" id="3.20.20.190">
    <property type="entry name" value="Phosphatidylinositol (PI) phosphodiesterase"/>
    <property type="match status" value="1"/>
</dbReference>
<accession>A0A290ZBM3</accession>
<feature type="signal peptide" evidence="1">
    <location>
        <begin position="1"/>
        <end position="22"/>
    </location>
</feature>